<dbReference type="Pfam" id="PF22725">
    <property type="entry name" value="GFO_IDH_MocA_C3"/>
    <property type="match status" value="1"/>
</dbReference>
<evidence type="ECO:0000259" key="2">
    <source>
        <dbReference type="Pfam" id="PF01408"/>
    </source>
</evidence>
<dbReference type="STRING" id="357809.Cphy_0466"/>
<keyword evidence="1" id="KW-0560">Oxidoreductase</keyword>
<dbReference type="PANTHER" id="PTHR43818:SF11">
    <property type="entry name" value="BCDNA.GH03377"/>
    <property type="match status" value="1"/>
</dbReference>
<accession>A9KHI6</accession>
<dbReference type="InterPro" id="IPR050463">
    <property type="entry name" value="Gfo/Idh/MocA_oxidrdct_glycsds"/>
</dbReference>
<dbReference type="AlphaFoldDB" id="A9KHI6"/>
<organism evidence="4 5">
    <name type="scientific">Lachnoclostridium phytofermentans (strain ATCC 700394 / DSM 18823 / ISDg)</name>
    <name type="common">Clostridium phytofermentans</name>
    <dbReference type="NCBI Taxonomy" id="357809"/>
    <lineage>
        <taxon>Bacteria</taxon>
        <taxon>Bacillati</taxon>
        <taxon>Bacillota</taxon>
        <taxon>Clostridia</taxon>
        <taxon>Lachnospirales</taxon>
        <taxon>Lachnospiraceae</taxon>
    </lineage>
</organism>
<dbReference type="KEGG" id="cpy:Cphy_0466"/>
<dbReference type="Gene3D" id="3.30.360.10">
    <property type="entry name" value="Dihydrodipicolinate Reductase, domain 2"/>
    <property type="match status" value="1"/>
</dbReference>
<dbReference type="InterPro" id="IPR036291">
    <property type="entry name" value="NAD(P)-bd_dom_sf"/>
</dbReference>
<dbReference type="EMBL" id="CP000885">
    <property type="protein sequence ID" value="ABX40853.1"/>
    <property type="molecule type" value="Genomic_DNA"/>
</dbReference>
<dbReference type="SUPFAM" id="SSF55347">
    <property type="entry name" value="Glyceraldehyde-3-phosphate dehydrogenase-like, C-terminal domain"/>
    <property type="match status" value="1"/>
</dbReference>
<dbReference type="Proteomes" id="UP000000370">
    <property type="component" value="Chromosome"/>
</dbReference>
<dbReference type="InterPro" id="IPR055170">
    <property type="entry name" value="GFO_IDH_MocA-like_dom"/>
</dbReference>
<dbReference type="SUPFAM" id="SSF51735">
    <property type="entry name" value="NAD(P)-binding Rossmann-fold domains"/>
    <property type="match status" value="1"/>
</dbReference>
<dbReference type="PANTHER" id="PTHR43818">
    <property type="entry name" value="BCDNA.GH03377"/>
    <property type="match status" value="1"/>
</dbReference>
<evidence type="ECO:0000256" key="1">
    <source>
        <dbReference type="ARBA" id="ARBA00023002"/>
    </source>
</evidence>
<dbReference type="OrthoDB" id="9815825at2"/>
<dbReference type="eggNOG" id="COG0673">
    <property type="taxonomic scope" value="Bacteria"/>
</dbReference>
<reference evidence="5" key="1">
    <citation type="submission" date="2007-11" db="EMBL/GenBank/DDBJ databases">
        <title>Complete genome sequence of Clostridium phytofermentans ISDg.</title>
        <authorList>
            <person name="Leschine S.B."/>
            <person name="Warnick T.A."/>
            <person name="Blanchard J.L."/>
            <person name="Schnell D.J."/>
            <person name="Petit E.L."/>
            <person name="LaTouf W.G."/>
            <person name="Copeland A."/>
            <person name="Lucas S."/>
            <person name="Lapidus A."/>
            <person name="Barry K."/>
            <person name="Glavina del Rio T."/>
            <person name="Dalin E."/>
            <person name="Tice H."/>
            <person name="Pitluck S."/>
            <person name="Kiss H."/>
            <person name="Brettin T."/>
            <person name="Bruce D."/>
            <person name="Detter J.C."/>
            <person name="Han C."/>
            <person name="Kuske C."/>
            <person name="Schmutz J."/>
            <person name="Larimer F."/>
            <person name="Land M."/>
            <person name="Hauser L."/>
            <person name="Kyrpides N."/>
            <person name="Kim E.A."/>
            <person name="Richardson P."/>
        </authorList>
    </citation>
    <scope>NUCLEOTIDE SEQUENCE [LARGE SCALE GENOMIC DNA]</scope>
    <source>
        <strain evidence="5">ATCC 700394 / DSM 18823 / ISDg</strain>
    </source>
</reference>
<dbReference type="HOGENOM" id="CLU_023194_6_0_9"/>
<evidence type="ECO:0000313" key="4">
    <source>
        <dbReference type="EMBL" id="ABX40853.1"/>
    </source>
</evidence>
<dbReference type="Pfam" id="PF01408">
    <property type="entry name" value="GFO_IDH_MocA"/>
    <property type="match status" value="1"/>
</dbReference>
<protein>
    <submittedName>
        <fullName evidence="4">Oxidoreductase domain protein</fullName>
    </submittedName>
</protein>
<dbReference type="RefSeq" id="WP_012198497.1">
    <property type="nucleotide sequence ID" value="NC_010001.1"/>
</dbReference>
<dbReference type="InterPro" id="IPR000683">
    <property type="entry name" value="Gfo/Idh/MocA-like_OxRdtase_N"/>
</dbReference>
<name>A9KHI6_LACP7</name>
<dbReference type="GO" id="GO:0016491">
    <property type="term" value="F:oxidoreductase activity"/>
    <property type="evidence" value="ECO:0007669"/>
    <property type="project" value="UniProtKB-KW"/>
</dbReference>
<dbReference type="GO" id="GO:0000166">
    <property type="term" value="F:nucleotide binding"/>
    <property type="evidence" value="ECO:0007669"/>
    <property type="project" value="InterPro"/>
</dbReference>
<gene>
    <name evidence="4" type="ordered locus">Cphy_0466</name>
</gene>
<sequence length="368" mass="40444">MEKVNVAVIGCGNISDIYMQNITNLFVNLNLYAVCDLEVEKAKAAAEKFQIENVLTYDEIMQSPEITVILNLTTPKSHYSICKDALLAGKHVYVEKPLSLKLEEGKELVSLAKEKKRLLGCAPDTFLGAGIQTCIKAINDGYIGEVIGATAFMMCHGHESWHPDPEFYYQIGGGPMFDMGPYYLTALVSMIGPVKEVVGMNSISFPTRTITSEKKFGEIVPVEVPTHVTGLLRFENGAIGNIITSFDVWGSTLPRIEVYGTRGSLIVPDPNCFDGEVLIKQYFSKSFEAFPLSSIYNMNSRGAGLSEMANCIINQTDNNRASGELACHVLEIMHALHTSQETKSFVELSTCCESPRPLEMNLIKGSIS</sequence>
<feature type="domain" description="GFO/IDH/MocA-like oxidoreductase" evidence="3">
    <location>
        <begin position="132"/>
        <end position="265"/>
    </location>
</feature>
<evidence type="ECO:0000313" key="5">
    <source>
        <dbReference type="Proteomes" id="UP000000370"/>
    </source>
</evidence>
<evidence type="ECO:0000259" key="3">
    <source>
        <dbReference type="Pfam" id="PF22725"/>
    </source>
</evidence>
<feature type="domain" description="Gfo/Idh/MocA-like oxidoreductase N-terminal" evidence="2">
    <location>
        <begin position="4"/>
        <end position="119"/>
    </location>
</feature>
<proteinExistence type="predicted"/>
<keyword evidence="5" id="KW-1185">Reference proteome</keyword>
<dbReference type="Gene3D" id="3.40.50.720">
    <property type="entry name" value="NAD(P)-binding Rossmann-like Domain"/>
    <property type="match status" value="1"/>
</dbReference>